<dbReference type="SUPFAM" id="SSF48239">
    <property type="entry name" value="Terpenoid cyclases/Protein prenyltransferases"/>
    <property type="match status" value="1"/>
</dbReference>
<dbReference type="STRING" id="35608.A0A2U1P7F6"/>
<dbReference type="InterPro" id="IPR036965">
    <property type="entry name" value="Terpene_synth_N_sf"/>
</dbReference>
<proteinExistence type="predicted"/>
<evidence type="ECO:0000256" key="5">
    <source>
        <dbReference type="SAM" id="Phobius"/>
    </source>
</evidence>
<dbReference type="AlphaFoldDB" id="A0A2U1P7F6"/>
<feature type="domain" description="Terpene synthase metal-binding" evidence="8">
    <location>
        <begin position="274"/>
        <end position="521"/>
    </location>
</feature>
<dbReference type="InterPro" id="IPR001906">
    <property type="entry name" value="Terpene_synth_N"/>
</dbReference>
<feature type="domain" description="Terpene synthase N-terminal" evidence="7">
    <location>
        <begin position="29"/>
        <end position="190"/>
    </location>
</feature>
<keyword evidence="10" id="KW-1185">Reference proteome</keyword>
<dbReference type="GO" id="GO:0000287">
    <property type="term" value="F:magnesium ion binding"/>
    <property type="evidence" value="ECO:0007669"/>
    <property type="project" value="InterPro"/>
</dbReference>
<name>A0A2U1P7F6_ARTAN</name>
<comment type="caution">
    <text evidence="9">The sequence shown here is derived from an EMBL/GenBank/DDBJ whole genome shotgun (WGS) entry which is preliminary data.</text>
</comment>
<dbReference type="SFLD" id="SFLDG01019">
    <property type="entry name" value="Terpene_Cyclase_Like_1_C_Termi"/>
    <property type="match status" value="1"/>
</dbReference>
<protein>
    <submittedName>
        <fullName evidence="9">Germacrene D synthase</fullName>
    </submittedName>
</protein>
<dbReference type="PANTHER" id="PTHR31225:SF196">
    <property type="entry name" value="TERPENOID CYCLASES_PROTEIN PRENYLTRANSFERASE ALPHA-ALPHA TOROID-RELATED"/>
    <property type="match status" value="1"/>
</dbReference>
<keyword evidence="5" id="KW-1133">Transmembrane helix</keyword>
<dbReference type="GO" id="GO:0010333">
    <property type="term" value="F:terpene synthase activity"/>
    <property type="evidence" value="ECO:0007669"/>
    <property type="project" value="InterPro"/>
</dbReference>
<dbReference type="Proteomes" id="UP000245207">
    <property type="component" value="Unassembled WGS sequence"/>
</dbReference>
<keyword evidence="6" id="KW-0732">Signal</keyword>
<evidence type="ECO:0000259" key="7">
    <source>
        <dbReference type="Pfam" id="PF01397"/>
    </source>
</evidence>
<sequence>MYARCCKNIVNTVLVILLWLASDLMQEVQAEVEQIIRSLIEEVKKELLITLDDPARHTQLLKLVDTIQCLGIAYHFEMEIDHALQHIYNVYGDHWDGGSTFIWFRLLRGHGFYVSCDIFSDFKDITGSFRESLTHDVEGLLELYEATYMSVQGEAVLDDARSFTITHLEKIAKDHLQRNSSLSRRIQEALERPIHKRLPRLNSLRYIPFYQQQVNHNKSLLRLAKLDFNRVQSLHKKELSQLSVYRHSTSSLPLVLLMLLFVYIYNGWWWKGFDAPKNAPYMRDRLVEGYFWAIGVYFEPQYSNSRIFWVKSFMVSALLDDTYDSYGTFEELDIFTNAVERYTKTHSTTSRWSMTCTDTLPDYMKLIYKALLDIYEELEETMEKEAKTYQLNYAKDMMKEFIRYQMVEAKWRNEGYIPTVDEHKSVAFLSCGYKMLVTAALVRTGDIITEESFKWIDTFPPLVKASSAVCRIMDDIVGHKEEQQREHVASSVESYMKQHDVTNVKNVYEFLNQQVENGWKEMNRESLICKDVPRPVITWLINLARVMDLLYKYDDTYTRVGEELKDNIKQCFVHSMSV</sequence>
<evidence type="ECO:0000256" key="1">
    <source>
        <dbReference type="ARBA" id="ARBA00001946"/>
    </source>
</evidence>
<dbReference type="InterPro" id="IPR034741">
    <property type="entry name" value="Terpene_cyclase-like_1_C"/>
</dbReference>
<dbReference type="SFLD" id="SFLDS00005">
    <property type="entry name" value="Isoprenoid_Synthase_Type_I"/>
    <property type="match status" value="1"/>
</dbReference>
<dbReference type="InterPro" id="IPR008930">
    <property type="entry name" value="Terpenoid_cyclase/PrenylTrfase"/>
</dbReference>
<keyword evidence="3" id="KW-0460">Magnesium</keyword>
<evidence type="ECO:0000256" key="3">
    <source>
        <dbReference type="ARBA" id="ARBA00022842"/>
    </source>
</evidence>
<feature type="transmembrane region" description="Helical" evidence="5">
    <location>
        <begin position="251"/>
        <end position="270"/>
    </location>
</feature>
<dbReference type="SUPFAM" id="SSF48576">
    <property type="entry name" value="Terpenoid synthases"/>
    <property type="match status" value="1"/>
</dbReference>
<dbReference type="Gene3D" id="1.50.10.130">
    <property type="entry name" value="Terpene synthase, N-terminal domain"/>
    <property type="match status" value="1"/>
</dbReference>
<dbReference type="InterPro" id="IPR008949">
    <property type="entry name" value="Isoprenoid_synthase_dom_sf"/>
</dbReference>
<organism evidence="9 10">
    <name type="scientific">Artemisia annua</name>
    <name type="common">Sweet wormwood</name>
    <dbReference type="NCBI Taxonomy" id="35608"/>
    <lineage>
        <taxon>Eukaryota</taxon>
        <taxon>Viridiplantae</taxon>
        <taxon>Streptophyta</taxon>
        <taxon>Embryophyta</taxon>
        <taxon>Tracheophyta</taxon>
        <taxon>Spermatophyta</taxon>
        <taxon>Magnoliopsida</taxon>
        <taxon>eudicotyledons</taxon>
        <taxon>Gunneridae</taxon>
        <taxon>Pentapetalae</taxon>
        <taxon>asterids</taxon>
        <taxon>campanulids</taxon>
        <taxon>Asterales</taxon>
        <taxon>Asteraceae</taxon>
        <taxon>Asteroideae</taxon>
        <taxon>Anthemideae</taxon>
        <taxon>Artemisiinae</taxon>
        <taxon>Artemisia</taxon>
    </lineage>
</organism>
<evidence type="ECO:0000313" key="10">
    <source>
        <dbReference type="Proteomes" id="UP000245207"/>
    </source>
</evidence>
<dbReference type="InterPro" id="IPR050148">
    <property type="entry name" value="Terpene_synthase-like"/>
</dbReference>
<keyword evidence="5" id="KW-0472">Membrane</keyword>
<dbReference type="Pfam" id="PF03936">
    <property type="entry name" value="Terpene_synth_C"/>
    <property type="match status" value="1"/>
</dbReference>
<dbReference type="InterPro" id="IPR044814">
    <property type="entry name" value="Terpene_cyclase_plant_C1"/>
</dbReference>
<dbReference type="GO" id="GO:0016102">
    <property type="term" value="P:diterpenoid biosynthetic process"/>
    <property type="evidence" value="ECO:0007669"/>
    <property type="project" value="InterPro"/>
</dbReference>
<gene>
    <name evidence="9" type="ORF">CTI12_AA169080</name>
</gene>
<dbReference type="CDD" id="cd00684">
    <property type="entry name" value="Terpene_cyclase_plant_C1"/>
    <property type="match status" value="1"/>
</dbReference>
<dbReference type="FunFam" id="1.50.10.130:FF:000001">
    <property type="entry name" value="Isoprene synthase, chloroplastic"/>
    <property type="match status" value="1"/>
</dbReference>
<accession>A0A2U1P7F6</accession>
<dbReference type="PANTHER" id="PTHR31225">
    <property type="entry name" value="OS04G0344100 PROTEIN-RELATED"/>
    <property type="match status" value="1"/>
</dbReference>
<feature type="chain" id="PRO_5015625900" evidence="6">
    <location>
        <begin position="31"/>
        <end position="578"/>
    </location>
</feature>
<dbReference type="FunFam" id="1.10.600.10:FF:000007">
    <property type="entry name" value="Isoprene synthase, chloroplastic"/>
    <property type="match status" value="1"/>
</dbReference>
<evidence type="ECO:0000256" key="4">
    <source>
        <dbReference type="ARBA" id="ARBA00023239"/>
    </source>
</evidence>
<evidence type="ECO:0000256" key="2">
    <source>
        <dbReference type="ARBA" id="ARBA00022723"/>
    </source>
</evidence>
<evidence type="ECO:0000313" key="9">
    <source>
        <dbReference type="EMBL" id="PWA81675.1"/>
    </source>
</evidence>
<feature type="signal peptide" evidence="6">
    <location>
        <begin position="1"/>
        <end position="30"/>
    </location>
</feature>
<keyword evidence="4" id="KW-0456">Lyase</keyword>
<dbReference type="Gene3D" id="1.10.600.10">
    <property type="entry name" value="Farnesyl Diphosphate Synthase"/>
    <property type="match status" value="1"/>
</dbReference>
<dbReference type="InterPro" id="IPR005630">
    <property type="entry name" value="Terpene_synthase_metal-bd"/>
</dbReference>
<evidence type="ECO:0000256" key="6">
    <source>
        <dbReference type="SAM" id="SignalP"/>
    </source>
</evidence>
<reference evidence="9 10" key="1">
    <citation type="journal article" date="2018" name="Mol. Plant">
        <title>The genome of Artemisia annua provides insight into the evolution of Asteraceae family and artemisinin biosynthesis.</title>
        <authorList>
            <person name="Shen Q."/>
            <person name="Zhang L."/>
            <person name="Liao Z."/>
            <person name="Wang S."/>
            <person name="Yan T."/>
            <person name="Shi P."/>
            <person name="Liu M."/>
            <person name="Fu X."/>
            <person name="Pan Q."/>
            <person name="Wang Y."/>
            <person name="Lv Z."/>
            <person name="Lu X."/>
            <person name="Zhang F."/>
            <person name="Jiang W."/>
            <person name="Ma Y."/>
            <person name="Chen M."/>
            <person name="Hao X."/>
            <person name="Li L."/>
            <person name="Tang Y."/>
            <person name="Lv G."/>
            <person name="Zhou Y."/>
            <person name="Sun X."/>
            <person name="Brodelius P.E."/>
            <person name="Rose J.K.C."/>
            <person name="Tang K."/>
        </authorList>
    </citation>
    <scope>NUCLEOTIDE SEQUENCE [LARGE SCALE GENOMIC DNA]</scope>
    <source>
        <strain evidence="10">cv. Huhao1</strain>
        <tissue evidence="9">Leaf</tissue>
    </source>
</reference>
<keyword evidence="2" id="KW-0479">Metal-binding</keyword>
<evidence type="ECO:0000259" key="8">
    <source>
        <dbReference type="Pfam" id="PF03936"/>
    </source>
</evidence>
<dbReference type="OrthoDB" id="1877784at2759"/>
<keyword evidence="5" id="KW-0812">Transmembrane</keyword>
<dbReference type="EMBL" id="PKPP01001562">
    <property type="protein sequence ID" value="PWA81675.1"/>
    <property type="molecule type" value="Genomic_DNA"/>
</dbReference>
<dbReference type="Pfam" id="PF01397">
    <property type="entry name" value="Terpene_synth"/>
    <property type="match status" value="1"/>
</dbReference>
<comment type="cofactor">
    <cofactor evidence="1">
        <name>Mg(2+)</name>
        <dbReference type="ChEBI" id="CHEBI:18420"/>
    </cofactor>
</comment>